<keyword evidence="1" id="KW-0812">Transmembrane</keyword>
<gene>
    <name evidence="2" type="ORF">ACFODT_13635</name>
</gene>
<feature type="transmembrane region" description="Helical" evidence="1">
    <location>
        <begin position="143"/>
        <end position="161"/>
    </location>
</feature>
<name>A0ABV7C9V5_9VIBR</name>
<proteinExistence type="predicted"/>
<organism evidence="2 3">
    <name type="scientific">Vibrio zhugei</name>
    <dbReference type="NCBI Taxonomy" id="2479546"/>
    <lineage>
        <taxon>Bacteria</taxon>
        <taxon>Pseudomonadati</taxon>
        <taxon>Pseudomonadota</taxon>
        <taxon>Gammaproteobacteria</taxon>
        <taxon>Vibrionales</taxon>
        <taxon>Vibrionaceae</taxon>
        <taxon>Vibrio</taxon>
    </lineage>
</organism>
<reference evidence="3" key="1">
    <citation type="journal article" date="2019" name="Int. J. Syst. Evol. Microbiol.">
        <title>The Global Catalogue of Microorganisms (GCM) 10K type strain sequencing project: providing services to taxonomists for standard genome sequencing and annotation.</title>
        <authorList>
            <consortium name="The Broad Institute Genomics Platform"/>
            <consortium name="The Broad Institute Genome Sequencing Center for Infectious Disease"/>
            <person name="Wu L."/>
            <person name="Ma J."/>
        </authorList>
    </citation>
    <scope>NUCLEOTIDE SEQUENCE [LARGE SCALE GENOMIC DNA]</scope>
    <source>
        <strain evidence="3">KCTC 62784</strain>
    </source>
</reference>
<dbReference type="EMBL" id="JBHRSE010000092">
    <property type="protein sequence ID" value="MFC3024857.1"/>
    <property type="molecule type" value="Genomic_DNA"/>
</dbReference>
<keyword evidence="1" id="KW-1133">Transmembrane helix</keyword>
<keyword evidence="1" id="KW-0472">Membrane</keyword>
<accession>A0ABV7C9V5</accession>
<comment type="caution">
    <text evidence="2">The sequence shown here is derived from an EMBL/GenBank/DDBJ whole genome shotgun (WGS) entry which is preliminary data.</text>
</comment>
<evidence type="ECO:0000313" key="2">
    <source>
        <dbReference type="EMBL" id="MFC3024857.1"/>
    </source>
</evidence>
<dbReference type="Proteomes" id="UP001595384">
    <property type="component" value="Unassembled WGS sequence"/>
</dbReference>
<feature type="transmembrane region" description="Helical" evidence="1">
    <location>
        <begin position="89"/>
        <end position="106"/>
    </location>
</feature>
<dbReference type="RefSeq" id="WP_123015881.1">
    <property type="nucleotide sequence ID" value="NZ_AP024911.1"/>
</dbReference>
<feature type="transmembrane region" description="Helical" evidence="1">
    <location>
        <begin position="58"/>
        <end position="77"/>
    </location>
</feature>
<protein>
    <recommendedName>
        <fullName evidence="4">DUF3159 domain-containing protein</fullName>
    </recommendedName>
</protein>
<sequence>MFDIAYRLVRSKESILTILIPSILYLLVYHEVGLIYAIVGCAIYGIAVTLVHRQLGMISLAFALSGIIELMIIALLPPNAVVEAIQYKVALSAVSTAGVFFFFALARKPIPMLIAEISCPELQRKRLLTGSPSLNRWQQVNSVWLVGYLLKSVLFLTHTQLSQQQLVTYTLLSGWPLYAVLIFASVWIIRRCHPIQECG</sequence>
<evidence type="ECO:0008006" key="4">
    <source>
        <dbReference type="Google" id="ProtNLM"/>
    </source>
</evidence>
<feature type="transmembrane region" description="Helical" evidence="1">
    <location>
        <begin position="12"/>
        <end position="28"/>
    </location>
</feature>
<evidence type="ECO:0000313" key="3">
    <source>
        <dbReference type="Proteomes" id="UP001595384"/>
    </source>
</evidence>
<evidence type="ECO:0000256" key="1">
    <source>
        <dbReference type="SAM" id="Phobius"/>
    </source>
</evidence>
<feature type="transmembrane region" description="Helical" evidence="1">
    <location>
        <begin position="167"/>
        <end position="189"/>
    </location>
</feature>
<keyword evidence="3" id="KW-1185">Reference proteome</keyword>